<keyword evidence="10" id="KW-0445">Lipid transport</keyword>
<dbReference type="InParanoid" id="W5MP66"/>
<evidence type="ECO:0000256" key="2">
    <source>
        <dbReference type="ARBA" id="ARBA00006432"/>
    </source>
</evidence>
<dbReference type="Ensembl" id="ENSLOCT00000010187.1">
    <property type="protein sequence ID" value="ENSLOCP00000010175.1"/>
    <property type="gene ID" value="ENSLOCG00000008369.1"/>
</dbReference>
<evidence type="ECO:0000256" key="6">
    <source>
        <dbReference type="ARBA" id="ARBA00022692"/>
    </source>
</evidence>
<feature type="domain" description="AMP-dependent synthetase/ligase" evidence="17">
    <location>
        <begin position="63"/>
        <end position="390"/>
    </location>
</feature>
<reference evidence="18" key="3">
    <citation type="submission" date="2025-09" db="UniProtKB">
        <authorList>
            <consortium name="Ensembl"/>
        </authorList>
    </citation>
    <scope>IDENTIFICATION</scope>
</reference>
<comment type="catalytic activity">
    <reaction evidence="14">
        <text>a very long-chain fatty acid + ATP + CoA = a very long-chain fatty acyl-CoA + AMP + diphosphate</text>
        <dbReference type="Rhea" id="RHEA:54536"/>
        <dbReference type="ChEBI" id="CHEBI:30616"/>
        <dbReference type="ChEBI" id="CHEBI:33019"/>
        <dbReference type="ChEBI" id="CHEBI:57287"/>
        <dbReference type="ChEBI" id="CHEBI:58950"/>
        <dbReference type="ChEBI" id="CHEBI:138261"/>
        <dbReference type="ChEBI" id="CHEBI:456215"/>
    </reaction>
    <physiologicalReaction direction="left-to-right" evidence="14">
        <dbReference type="Rhea" id="RHEA:54537"/>
    </physiologicalReaction>
</comment>
<evidence type="ECO:0000256" key="1">
    <source>
        <dbReference type="ARBA" id="ARBA00004651"/>
    </source>
</evidence>
<evidence type="ECO:0000256" key="5">
    <source>
        <dbReference type="ARBA" id="ARBA00022598"/>
    </source>
</evidence>
<dbReference type="InterPro" id="IPR042099">
    <property type="entry name" value="ANL_N_sf"/>
</dbReference>
<dbReference type="InterPro" id="IPR045851">
    <property type="entry name" value="AMP-bd_C_sf"/>
</dbReference>
<proteinExistence type="inferred from homology"/>
<dbReference type="PANTHER" id="PTHR43107:SF16">
    <property type="entry name" value="LONG-CHAIN FATTY ACID TRANSPORT PROTEIN 6-LIKE"/>
    <property type="match status" value="1"/>
</dbReference>
<dbReference type="OMA" id="RDTRGHC"/>
<evidence type="ECO:0000256" key="16">
    <source>
        <dbReference type="ARBA" id="ARBA00048666"/>
    </source>
</evidence>
<reference evidence="19" key="1">
    <citation type="submission" date="2011-12" db="EMBL/GenBank/DDBJ databases">
        <title>The Draft Genome of Lepisosteus oculatus.</title>
        <authorList>
            <consortium name="The Broad Institute Genome Assembly &amp; Analysis Group"/>
            <consortium name="Computational R&amp;D Group"/>
            <consortium name="and Sequencing Platform"/>
            <person name="Di Palma F."/>
            <person name="Alfoldi J."/>
            <person name="Johnson J."/>
            <person name="Berlin A."/>
            <person name="Gnerre S."/>
            <person name="Jaffe D."/>
            <person name="MacCallum I."/>
            <person name="Young S."/>
            <person name="Walker B.J."/>
            <person name="Lander E.S."/>
            <person name="Lindblad-Toh K."/>
        </authorList>
    </citation>
    <scope>NUCLEOTIDE SEQUENCE [LARGE SCALE GENOMIC DNA]</scope>
</reference>
<keyword evidence="9" id="KW-1133">Transmembrane helix</keyword>
<evidence type="ECO:0000256" key="11">
    <source>
        <dbReference type="ARBA" id="ARBA00023136"/>
    </source>
</evidence>
<evidence type="ECO:0000259" key="17">
    <source>
        <dbReference type="Pfam" id="PF00501"/>
    </source>
</evidence>
<comment type="catalytic activity">
    <reaction evidence="16">
        <text>tetracosanoate + ATP + CoA = tetracosanoyl-CoA + AMP + diphosphate</text>
        <dbReference type="Rhea" id="RHEA:33639"/>
        <dbReference type="ChEBI" id="CHEBI:30616"/>
        <dbReference type="ChEBI" id="CHEBI:31014"/>
        <dbReference type="ChEBI" id="CHEBI:33019"/>
        <dbReference type="ChEBI" id="CHEBI:57287"/>
        <dbReference type="ChEBI" id="CHEBI:65052"/>
        <dbReference type="ChEBI" id="CHEBI:456215"/>
    </reaction>
    <physiologicalReaction direction="left-to-right" evidence="16">
        <dbReference type="Rhea" id="RHEA:33640"/>
    </physiologicalReaction>
</comment>
<dbReference type="GO" id="GO:0004467">
    <property type="term" value="F:long-chain fatty acid-CoA ligase activity"/>
    <property type="evidence" value="ECO:0000318"/>
    <property type="project" value="GO_Central"/>
</dbReference>
<dbReference type="NCBIfam" id="NF006134">
    <property type="entry name" value="PRK08279.1"/>
    <property type="match status" value="1"/>
</dbReference>
<evidence type="ECO:0000313" key="19">
    <source>
        <dbReference type="Proteomes" id="UP000018468"/>
    </source>
</evidence>
<dbReference type="GO" id="GO:0044539">
    <property type="term" value="P:long-chain fatty acid import into cell"/>
    <property type="evidence" value="ECO:0000318"/>
    <property type="project" value="GO_Central"/>
</dbReference>
<name>W5MP66_LEPOC</name>
<keyword evidence="6" id="KW-0812">Transmembrane</keyword>
<sequence length="628" mass="71195">RIMMLLSLFVAAAAGFLALLIFQKMFYPYFWDDLIYYLKFQRVKRLMKLRMGEGVVTFLDCFVHQARKTPDKPFIVFEGEVYTFEDVDKRSNKVAQVFKQQGGVKKGDTVALLMSNEPDFICVWFGLCKLGCQVAFLNFNIKSKSLLHCFESCEAKTLVLGADFIHLLDDVLFTLQQNKIDLWLLDRDSPYQGVNTLLDKIEGASEESVPDVCSPTDIMSNFIYIFTSGTTVKGLPKAARISHLKAVMCLCFLRLCGATTNDNIYITLPLYHMSASLLGIGGCIELVLTQGATCVLKRKFSASQFWSDCQKYNVTIFQYIGELCRYLVNQPKVAGEMNHKVRIVAGSGLRSDVWKEFIKRFGKIKIVESYGLTEASIGFINYTNKIGPIGRAGFLNKRILPFDFLKYDLQSNEPVRTEKGYCVKVKKGETGLLVAPVSVMNPFLGYAGNRELSEKKLLRNVFKRGDLYFNTGDLMLHDDEDFVYFRDRVGDTFRWKAENVATTEVADILSSVDFLQEVNVYGVSVPGYEGKVGMAALVLKCDQKLDGKELYAHLIKHLPLYSWPWFLRVQMSLDVTETFKQQKGKLVAEGFNPAVIKEPLYVLDTSEKTYIPLTEPVYDDIVSGQIRL</sequence>
<dbReference type="AlphaFoldDB" id="W5MP66"/>
<dbReference type="GeneTree" id="ENSGT00940000161073"/>
<keyword evidence="8" id="KW-0443">Lipid metabolism</keyword>
<dbReference type="STRING" id="7918.ENSLOCP00000010175"/>
<keyword evidence="19" id="KW-1185">Reference proteome</keyword>
<comment type="subcellular location">
    <subcellularLocation>
        <location evidence="1">Cell membrane</location>
        <topology evidence="1">Multi-pass membrane protein</topology>
    </subcellularLocation>
</comment>
<dbReference type="GO" id="GO:0001676">
    <property type="term" value="P:long-chain fatty acid metabolic process"/>
    <property type="evidence" value="ECO:0000318"/>
    <property type="project" value="GO_Central"/>
</dbReference>
<evidence type="ECO:0000256" key="7">
    <source>
        <dbReference type="ARBA" id="ARBA00022741"/>
    </source>
</evidence>
<dbReference type="InterPro" id="IPR000873">
    <property type="entry name" value="AMP-dep_synth/lig_dom"/>
</dbReference>
<dbReference type="Pfam" id="PF00501">
    <property type="entry name" value="AMP-binding"/>
    <property type="match status" value="1"/>
</dbReference>
<evidence type="ECO:0000256" key="12">
    <source>
        <dbReference type="ARBA" id="ARBA00024484"/>
    </source>
</evidence>
<evidence type="ECO:0000256" key="9">
    <source>
        <dbReference type="ARBA" id="ARBA00022989"/>
    </source>
</evidence>
<keyword evidence="11" id="KW-0472">Membrane</keyword>
<evidence type="ECO:0000256" key="3">
    <source>
        <dbReference type="ARBA" id="ARBA00022448"/>
    </source>
</evidence>
<dbReference type="Proteomes" id="UP000018468">
    <property type="component" value="Linkage group LG2"/>
</dbReference>
<dbReference type="FunFam" id="3.40.50.12780:FF:000005">
    <property type="entry name" value="Solute carrier family 27 member 6"/>
    <property type="match status" value="1"/>
</dbReference>
<reference evidence="18" key="2">
    <citation type="submission" date="2025-08" db="UniProtKB">
        <authorList>
            <consortium name="Ensembl"/>
        </authorList>
    </citation>
    <scope>IDENTIFICATION</scope>
</reference>
<keyword evidence="7" id="KW-0547">Nucleotide-binding</keyword>
<keyword evidence="4" id="KW-1003">Cell membrane</keyword>
<evidence type="ECO:0000256" key="15">
    <source>
        <dbReference type="ARBA" id="ARBA00041297"/>
    </source>
</evidence>
<evidence type="ECO:0000256" key="4">
    <source>
        <dbReference type="ARBA" id="ARBA00022475"/>
    </source>
</evidence>
<dbReference type="FunFam" id="3.30.300.30:FF:000002">
    <property type="entry name" value="Long-chain fatty acid transport protein 1"/>
    <property type="match status" value="1"/>
</dbReference>
<comment type="catalytic activity">
    <reaction evidence="12">
        <text>a long-chain fatty acid + ATP + CoA = a long-chain fatty acyl-CoA + AMP + diphosphate</text>
        <dbReference type="Rhea" id="RHEA:15421"/>
        <dbReference type="ChEBI" id="CHEBI:30616"/>
        <dbReference type="ChEBI" id="CHEBI:33019"/>
        <dbReference type="ChEBI" id="CHEBI:57287"/>
        <dbReference type="ChEBI" id="CHEBI:57560"/>
        <dbReference type="ChEBI" id="CHEBI:83139"/>
        <dbReference type="ChEBI" id="CHEBI:456215"/>
        <dbReference type="EC" id="6.2.1.3"/>
    </reaction>
    <physiologicalReaction direction="left-to-right" evidence="12">
        <dbReference type="Rhea" id="RHEA:15422"/>
    </physiologicalReaction>
</comment>
<dbReference type="Gene3D" id="3.40.50.12780">
    <property type="entry name" value="N-terminal domain of ligase-like"/>
    <property type="match status" value="1"/>
</dbReference>
<dbReference type="GO" id="GO:0005886">
    <property type="term" value="C:plasma membrane"/>
    <property type="evidence" value="ECO:0000318"/>
    <property type="project" value="GO_Central"/>
</dbReference>
<keyword evidence="5" id="KW-0436">Ligase</keyword>
<dbReference type="HOGENOM" id="CLU_000022_46_2_1"/>
<organism evidence="18 19">
    <name type="scientific">Lepisosteus oculatus</name>
    <name type="common">Spotted gar</name>
    <dbReference type="NCBI Taxonomy" id="7918"/>
    <lineage>
        <taxon>Eukaryota</taxon>
        <taxon>Metazoa</taxon>
        <taxon>Chordata</taxon>
        <taxon>Craniata</taxon>
        <taxon>Vertebrata</taxon>
        <taxon>Euteleostomi</taxon>
        <taxon>Actinopterygii</taxon>
        <taxon>Neopterygii</taxon>
        <taxon>Holostei</taxon>
        <taxon>Semionotiformes</taxon>
        <taxon>Lepisosteidae</taxon>
        <taxon>Lepisosteus</taxon>
    </lineage>
</organism>
<dbReference type="GO" id="GO:0005789">
    <property type="term" value="C:endoplasmic reticulum membrane"/>
    <property type="evidence" value="ECO:0000318"/>
    <property type="project" value="GO_Central"/>
</dbReference>
<dbReference type="EC" id="6.2.1.3" evidence="13"/>
<protein>
    <recommendedName>
        <fullName evidence="13">long-chain-fatty-acid--CoA ligase</fullName>
        <ecNumber evidence="13">6.2.1.3</ecNumber>
    </recommendedName>
    <alternativeName>
        <fullName evidence="15">Long-chain-fatty-acid--CoA ligase</fullName>
    </alternativeName>
</protein>
<keyword evidence="8" id="KW-0276">Fatty acid metabolism</keyword>
<dbReference type="PANTHER" id="PTHR43107">
    <property type="entry name" value="LONG-CHAIN FATTY ACID TRANSPORT PROTEIN"/>
    <property type="match status" value="1"/>
</dbReference>
<dbReference type="EMBL" id="AHAT01002738">
    <property type="status" value="NOT_ANNOTATED_CDS"/>
    <property type="molecule type" value="Genomic_DNA"/>
</dbReference>
<evidence type="ECO:0000256" key="14">
    <source>
        <dbReference type="ARBA" id="ARBA00036527"/>
    </source>
</evidence>
<evidence type="ECO:0000256" key="10">
    <source>
        <dbReference type="ARBA" id="ARBA00023055"/>
    </source>
</evidence>
<evidence type="ECO:0000256" key="8">
    <source>
        <dbReference type="ARBA" id="ARBA00022832"/>
    </source>
</evidence>
<keyword evidence="3" id="KW-0813">Transport</keyword>
<accession>W5MP66</accession>
<dbReference type="GO" id="GO:0005324">
    <property type="term" value="F:long-chain fatty acid transmembrane transporter activity"/>
    <property type="evidence" value="ECO:0000318"/>
    <property type="project" value="GO_Central"/>
</dbReference>
<dbReference type="Bgee" id="ENSLOCG00000008369">
    <property type="expression patterns" value="Expressed in embryo and 7 other cell types or tissues"/>
</dbReference>
<comment type="similarity">
    <text evidence="2">Belongs to the ATP-dependent AMP-binding enzyme family.</text>
</comment>
<dbReference type="Gene3D" id="3.30.300.30">
    <property type="match status" value="1"/>
</dbReference>
<dbReference type="GO" id="GO:0000166">
    <property type="term" value="F:nucleotide binding"/>
    <property type="evidence" value="ECO:0007669"/>
    <property type="project" value="UniProtKB-KW"/>
</dbReference>
<dbReference type="eggNOG" id="KOG1179">
    <property type="taxonomic scope" value="Eukaryota"/>
</dbReference>
<evidence type="ECO:0000256" key="13">
    <source>
        <dbReference type="ARBA" id="ARBA00026121"/>
    </source>
</evidence>
<evidence type="ECO:0000313" key="18">
    <source>
        <dbReference type="Ensembl" id="ENSLOCP00000010175.1"/>
    </source>
</evidence>
<dbReference type="SUPFAM" id="SSF56801">
    <property type="entry name" value="Acetyl-CoA synthetase-like"/>
    <property type="match status" value="1"/>
</dbReference>